<evidence type="ECO:0000313" key="7">
    <source>
        <dbReference type="Proteomes" id="UP000823674"/>
    </source>
</evidence>
<dbReference type="PROSITE" id="PS50090">
    <property type="entry name" value="MYB_LIKE"/>
    <property type="match status" value="2"/>
</dbReference>
<organism evidence="6 7">
    <name type="scientific">Brassica rapa subsp. trilocularis</name>
    <dbReference type="NCBI Taxonomy" id="1813537"/>
    <lineage>
        <taxon>Eukaryota</taxon>
        <taxon>Viridiplantae</taxon>
        <taxon>Streptophyta</taxon>
        <taxon>Embryophyta</taxon>
        <taxon>Tracheophyta</taxon>
        <taxon>Spermatophyta</taxon>
        <taxon>Magnoliopsida</taxon>
        <taxon>eudicotyledons</taxon>
        <taxon>Gunneridae</taxon>
        <taxon>Pentapetalae</taxon>
        <taxon>rosids</taxon>
        <taxon>malvids</taxon>
        <taxon>Brassicales</taxon>
        <taxon>Brassicaceae</taxon>
        <taxon>Brassiceae</taxon>
        <taxon>Brassica</taxon>
    </lineage>
</organism>
<evidence type="ECO:0000256" key="2">
    <source>
        <dbReference type="ARBA" id="ARBA00023125"/>
    </source>
</evidence>
<dbReference type="InterPro" id="IPR015495">
    <property type="entry name" value="Myb_TF_plants"/>
</dbReference>
<sequence>MNFRAIFISNSNHEKTKDKKLKSVCERGRAPCCDKTKVKRGPWSYDEDLKLISFIQKYGHKNWRSLPNQAGFLKSSGSVILCLSMYACNEGLLRCGMSCRLLRPDVKRGNFSVEEEETIVKLHQSIGSNWSKIASKLPERTDNEIQHVWHTHVKKRLSSNTNLDANDEAATKGSLNRELNQISTGRFIYKLYNSSFVLETQLKDTNHDDKKKHLDSFNREYVFKVTH</sequence>
<dbReference type="PANTHER" id="PTHR10641">
    <property type="entry name" value="MYB FAMILY TRANSCRIPTION FACTOR"/>
    <property type="match status" value="1"/>
</dbReference>
<dbReference type="Proteomes" id="UP000823674">
    <property type="component" value="Chromosome A01"/>
</dbReference>
<evidence type="ECO:0000256" key="1">
    <source>
        <dbReference type="ARBA" id="ARBA00004123"/>
    </source>
</evidence>
<feature type="domain" description="Myb-like" evidence="4">
    <location>
        <begin position="35"/>
        <end position="100"/>
    </location>
</feature>
<gene>
    <name evidence="6" type="primary">A01p001620.1_BraROA</name>
    <name evidence="6" type="ORF">IGI04_000140</name>
</gene>
<keyword evidence="2" id="KW-0238">DNA-binding</keyword>
<dbReference type="InterPro" id="IPR017930">
    <property type="entry name" value="Myb_dom"/>
</dbReference>
<evidence type="ECO:0000259" key="5">
    <source>
        <dbReference type="PROSITE" id="PS51294"/>
    </source>
</evidence>
<evidence type="ECO:0000256" key="3">
    <source>
        <dbReference type="ARBA" id="ARBA00023242"/>
    </source>
</evidence>
<feature type="domain" description="Myb-like" evidence="4">
    <location>
        <begin position="103"/>
        <end position="153"/>
    </location>
</feature>
<dbReference type="Pfam" id="PF00249">
    <property type="entry name" value="Myb_DNA-binding"/>
    <property type="match status" value="2"/>
</dbReference>
<evidence type="ECO:0000313" key="6">
    <source>
        <dbReference type="EMBL" id="KAG5412573.1"/>
    </source>
</evidence>
<dbReference type="InterPro" id="IPR001005">
    <property type="entry name" value="SANT/Myb"/>
</dbReference>
<keyword evidence="7" id="KW-1185">Reference proteome</keyword>
<feature type="domain" description="HTH myb-type" evidence="5">
    <location>
        <begin position="35"/>
        <end position="73"/>
    </location>
</feature>
<reference evidence="6 7" key="1">
    <citation type="submission" date="2021-03" db="EMBL/GenBank/DDBJ databases">
        <authorList>
            <person name="King G.J."/>
            <person name="Bancroft I."/>
            <person name="Baten A."/>
            <person name="Bloomfield J."/>
            <person name="Borpatragohain P."/>
            <person name="He Z."/>
            <person name="Irish N."/>
            <person name="Irwin J."/>
            <person name="Liu K."/>
            <person name="Mauleon R.P."/>
            <person name="Moore J."/>
            <person name="Morris R."/>
            <person name="Ostergaard L."/>
            <person name="Wang B."/>
            <person name="Wells R."/>
        </authorList>
    </citation>
    <scope>NUCLEOTIDE SEQUENCE [LARGE SCALE GENOMIC DNA]</scope>
    <source>
        <strain evidence="6">R-o-18</strain>
        <tissue evidence="6">Leaf</tissue>
    </source>
</reference>
<keyword evidence="3" id="KW-0539">Nucleus</keyword>
<proteinExistence type="predicted"/>
<dbReference type="SUPFAM" id="SSF46689">
    <property type="entry name" value="Homeodomain-like"/>
    <property type="match status" value="1"/>
</dbReference>
<dbReference type="EMBL" id="JADBGQ010000001">
    <property type="protein sequence ID" value="KAG5412573.1"/>
    <property type="molecule type" value="Genomic_DNA"/>
</dbReference>
<feature type="domain" description="HTH myb-type" evidence="5">
    <location>
        <begin position="103"/>
        <end position="157"/>
    </location>
</feature>
<name>A0ABQ7NP74_BRACM</name>
<dbReference type="PANTHER" id="PTHR10641:SF1169">
    <property type="entry name" value="TRANSCRIPTION FACTOR MYB58"/>
    <property type="match status" value="1"/>
</dbReference>
<dbReference type="PROSITE" id="PS51294">
    <property type="entry name" value="HTH_MYB"/>
    <property type="match status" value="2"/>
</dbReference>
<comment type="caution">
    <text evidence="6">The sequence shown here is derived from an EMBL/GenBank/DDBJ whole genome shotgun (WGS) entry which is preliminary data.</text>
</comment>
<accession>A0ABQ7NP74</accession>
<dbReference type="SMART" id="SM00717">
    <property type="entry name" value="SANT"/>
    <property type="match status" value="2"/>
</dbReference>
<protein>
    <submittedName>
        <fullName evidence="6">Uncharacterized protein</fullName>
    </submittedName>
</protein>
<dbReference type="Gene3D" id="1.10.10.60">
    <property type="entry name" value="Homeodomain-like"/>
    <property type="match status" value="2"/>
</dbReference>
<dbReference type="CDD" id="cd00167">
    <property type="entry name" value="SANT"/>
    <property type="match status" value="2"/>
</dbReference>
<dbReference type="InterPro" id="IPR009057">
    <property type="entry name" value="Homeodomain-like_sf"/>
</dbReference>
<evidence type="ECO:0000259" key="4">
    <source>
        <dbReference type="PROSITE" id="PS50090"/>
    </source>
</evidence>
<comment type="subcellular location">
    <subcellularLocation>
        <location evidence="1">Nucleus</location>
    </subcellularLocation>
</comment>